<evidence type="ECO:0000259" key="1">
    <source>
        <dbReference type="Pfam" id="PF12937"/>
    </source>
</evidence>
<dbReference type="InterPro" id="IPR036047">
    <property type="entry name" value="F-box-like_dom_sf"/>
</dbReference>
<dbReference type="SUPFAM" id="SSF81383">
    <property type="entry name" value="F-box domain"/>
    <property type="match status" value="1"/>
</dbReference>
<dbReference type="AlphaFoldDB" id="A0AAU9JTB5"/>
<dbReference type="Proteomes" id="UP001162131">
    <property type="component" value="Unassembled WGS sequence"/>
</dbReference>
<gene>
    <name evidence="2" type="ORF">BSTOLATCC_MIC45810</name>
</gene>
<dbReference type="EMBL" id="CAJZBQ010000045">
    <property type="protein sequence ID" value="CAG9328358.1"/>
    <property type="molecule type" value="Genomic_DNA"/>
</dbReference>
<dbReference type="Gene3D" id="1.20.1280.50">
    <property type="match status" value="1"/>
</dbReference>
<dbReference type="Pfam" id="PF12937">
    <property type="entry name" value="F-box-like"/>
    <property type="match status" value="1"/>
</dbReference>
<keyword evidence="3" id="KW-1185">Reference proteome</keyword>
<protein>
    <recommendedName>
        <fullName evidence="1">F-box domain-containing protein</fullName>
    </recommendedName>
</protein>
<accession>A0AAU9JTB5</accession>
<comment type="caution">
    <text evidence="2">The sequence shown here is derived from an EMBL/GenBank/DDBJ whole genome shotgun (WGS) entry which is preliminary data.</text>
</comment>
<reference evidence="2" key="1">
    <citation type="submission" date="2021-09" db="EMBL/GenBank/DDBJ databases">
        <authorList>
            <consortium name="AG Swart"/>
            <person name="Singh M."/>
            <person name="Singh A."/>
            <person name="Seah K."/>
            <person name="Emmerich C."/>
        </authorList>
    </citation>
    <scope>NUCLEOTIDE SEQUENCE</scope>
    <source>
        <strain evidence="2">ATCC30299</strain>
    </source>
</reference>
<sequence length="328" mass="39507">MQYNHFIVECPRITKTNCGVCLEAIHKTDIRIKIWHYEKSEFYHLECYKPKLQQYISSRHITSYLKGEYAEKFQSWLNEWNLKFPPLDKPSHFPPKLIKHVESQQSRRKRSWLEIFKFLRPREVLNSIAFVNKEFYHLTWDQELWRHYCIIFFDVQASIVDWRAYYCTLSLQACFGCKAIIQDSEFHRCPLLNKPLCKKCRRQDSKFKVYHKNAIFSKYGINPNVLNLEYVPGFNNRKVTYHFMIEKALYSFREKNKEVILAYFRKLKGFDDLLKIVEEIDLANMDAKDNWHLPNYDQKIQHSLYPRVFNYIRSKEGGLRSLKGKSAA</sequence>
<evidence type="ECO:0000313" key="3">
    <source>
        <dbReference type="Proteomes" id="UP001162131"/>
    </source>
</evidence>
<feature type="domain" description="F-box" evidence="1">
    <location>
        <begin position="113"/>
        <end position="150"/>
    </location>
</feature>
<dbReference type="InterPro" id="IPR001810">
    <property type="entry name" value="F-box_dom"/>
</dbReference>
<proteinExistence type="predicted"/>
<name>A0AAU9JTB5_9CILI</name>
<organism evidence="2 3">
    <name type="scientific">Blepharisma stoltei</name>
    <dbReference type="NCBI Taxonomy" id="1481888"/>
    <lineage>
        <taxon>Eukaryota</taxon>
        <taxon>Sar</taxon>
        <taxon>Alveolata</taxon>
        <taxon>Ciliophora</taxon>
        <taxon>Postciliodesmatophora</taxon>
        <taxon>Heterotrichea</taxon>
        <taxon>Heterotrichida</taxon>
        <taxon>Blepharismidae</taxon>
        <taxon>Blepharisma</taxon>
    </lineage>
</organism>
<evidence type="ECO:0000313" key="2">
    <source>
        <dbReference type="EMBL" id="CAG9328358.1"/>
    </source>
</evidence>